<dbReference type="InterPro" id="IPR011251">
    <property type="entry name" value="Luciferase-like_dom"/>
</dbReference>
<dbReference type="PANTHER" id="PTHR30137:SF19">
    <property type="entry name" value="LUCIFERASE-LIKE MONOOXYGENASE"/>
    <property type="match status" value="1"/>
</dbReference>
<dbReference type="InterPro" id="IPR019949">
    <property type="entry name" value="CmoO-like"/>
</dbReference>
<gene>
    <name evidence="3" type="ORF">AJGP001_06195</name>
</gene>
<feature type="domain" description="Luciferase-like" evidence="2">
    <location>
        <begin position="14"/>
        <end position="300"/>
    </location>
</feature>
<dbReference type="Pfam" id="PF00296">
    <property type="entry name" value="Bac_luciferase"/>
    <property type="match status" value="1"/>
</dbReference>
<dbReference type="EMBL" id="CP019401">
    <property type="protein sequence ID" value="AQU78872.1"/>
    <property type="molecule type" value="Genomic_DNA"/>
</dbReference>
<reference evidence="3 4" key="1">
    <citation type="submission" date="2017-01" db="EMBL/GenBank/DDBJ databases">
        <title>Planococcus faecalis genome complete sequence.</title>
        <authorList>
            <person name="Lee P.C."/>
        </authorList>
    </citation>
    <scope>NUCLEOTIDE SEQUENCE [LARGE SCALE GENOMIC DNA]</scope>
    <source>
        <strain evidence="3 4">AJ003</strain>
    </source>
</reference>
<dbReference type="RefSeq" id="WP_071153372.1">
    <property type="nucleotide sequence ID" value="NZ_CP019401.1"/>
</dbReference>
<protein>
    <submittedName>
        <fullName evidence="3">Luciferase family oxidoreductase</fullName>
    </submittedName>
</protein>
<sequence>MALKYSLLDQSPISEGSTPQEALKHTAILAQQAEKWGYTRFWVSEHHDATTLAGSSPEVLIAHLGAVTQTIRLGSGGVMLPHYAAFKIAENFKLLEALYPGRIDAGMGRAPGGMPRASYALDEGKKRDSSLFPKQIDELCMYLNDAIPEDHPYFGMKATPVTVNAPPIWILGSSENSARLAAEKGLPYMFAHFINGEGGQTFTKEYRKQFKSIDGSNPYVGIAIFVVCQETPELTEWIASSLDLSLSMSAQGMPSNGTPPPEKASAYPYSKFEKQLVAENRRRMVVGTSQHVVDQLETVASEYEADEVMLVSATYDFKDKLKTFELIAEEMKRRRQTDFSIVTDQ</sequence>
<proteinExistence type="predicted"/>
<dbReference type="PANTHER" id="PTHR30137">
    <property type="entry name" value="LUCIFERASE-LIKE MONOOXYGENASE"/>
    <property type="match status" value="1"/>
</dbReference>
<evidence type="ECO:0000259" key="2">
    <source>
        <dbReference type="Pfam" id="PF00296"/>
    </source>
</evidence>
<keyword evidence="4" id="KW-1185">Reference proteome</keyword>
<dbReference type="NCBIfam" id="TIGR03558">
    <property type="entry name" value="oxido_grp_1"/>
    <property type="match status" value="1"/>
</dbReference>
<dbReference type="InterPro" id="IPR050766">
    <property type="entry name" value="Bact_Lucif_Oxidored"/>
</dbReference>
<organism evidence="3 4">
    <name type="scientific">Planococcus faecalis</name>
    <dbReference type="NCBI Taxonomy" id="1598147"/>
    <lineage>
        <taxon>Bacteria</taxon>
        <taxon>Bacillati</taxon>
        <taxon>Bacillota</taxon>
        <taxon>Bacilli</taxon>
        <taxon>Bacillales</taxon>
        <taxon>Caryophanaceae</taxon>
        <taxon>Planococcus</taxon>
    </lineage>
</organism>
<dbReference type="Proteomes" id="UP000189661">
    <property type="component" value="Chromosome"/>
</dbReference>
<dbReference type="InterPro" id="IPR036661">
    <property type="entry name" value="Luciferase-like_sf"/>
</dbReference>
<name>A0ABM6IQK9_9BACL</name>
<evidence type="ECO:0000256" key="1">
    <source>
        <dbReference type="ARBA" id="ARBA00007789"/>
    </source>
</evidence>
<comment type="similarity">
    <text evidence="1">To bacterial alkanal monooxygenase alpha and beta chains.</text>
</comment>
<evidence type="ECO:0000313" key="3">
    <source>
        <dbReference type="EMBL" id="AQU78872.1"/>
    </source>
</evidence>
<dbReference type="Gene3D" id="3.20.20.30">
    <property type="entry name" value="Luciferase-like domain"/>
    <property type="match status" value="1"/>
</dbReference>
<evidence type="ECO:0000313" key="4">
    <source>
        <dbReference type="Proteomes" id="UP000189661"/>
    </source>
</evidence>
<dbReference type="SUPFAM" id="SSF51679">
    <property type="entry name" value="Bacterial luciferase-like"/>
    <property type="match status" value="1"/>
</dbReference>
<accession>A0ABM6IQK9</accession>